<organism evidence="2 3">
    <name type="scientific">Cylindrodendrum hubeiense</name>
    <dbReference type="NCBI Taxonomy" id="595255"/>
    <lineage>
        <taxon>Eukaryota</taxon>
        <taxon>Fungi</taxon>
        <taxon>Dikarya</taxon>
        <taxon>Ascomycota</taxon>
        <taxon>Pezizomycotina</taxon>
        <taxon>Sordariomycetes</taxon>
        <taxon>Hypocreomycetidae</taxon>
        <taxon>Hypocreales</taxon>
        <taxon>Nectriaceae</taxon>
        <taxon>Cylindrodendrum</taxon>
    </lineage>
</organism>
<evidence type="ECO:0000256" key="1">
    <source>
        <dbReference type="SAM" id="SignalP"/>
    </source>
</evidence>
<keyword evidence="1" id="KW-0732">Signal</keyword>
<name>A0A9P5HPI8_9HYPO</name>
<feature type="chain" id="PRO_5040333233" evidence="1">
    <location>
        <begin position="19"/>
        <end position="183"/>
    </location>
</feature>
<accession>A0A9P5HPI8</accession>
<keyword evidence="3" id="KW-1185">Reference proteome</keyword>
<sequence>MRTTWLLTALGASAFAVASPVNVERAVSDSPFSLYAYGTGLSGLRLFTSGNATYVGNYELVGDDQAAPVIFTKQDDDTLTGSPDTSVTSTASWSNITFYVPSPSSSKHAVGFAKSVGDVPEIVTEFIFYGAWIATIDTTGTLQTLWYVTPTETDGIYSLKWNATGDSTEGKITIALRTTAPAS</sequence>
<dbReference type="Proteomes" id="UP000722485">
    <property type="component" value="Unassembled WGS sequence"/>
</dbReference>
<dbReference type="OrthoDB" id="5230873at2759"/>
<dbReference type="AlphaFoldDB" id="A0A9P5HPI8"/>
<evidence type="ECO:0000313" key="2">
    <source>
        <dbReference type="EMBL" id="KAF7555939.1"/>
    </source>
</evidence>
<feature type="signal peptide" evidence="1">
    <location>
        <begin position="1"/>
        <end position="18"/>
    </location>
</feature>
<gene>
    <name evidence="2" type="ORF">G7Z17_g1819</name>
</gene>
<evidence type="ECO:0000313" key="3">
    <source>
        <dbReference type="Proteomes" id="UP000722485"/>
    </source>
</evidence>
<comment type="caution">
    <text evidence="2">The sequence shown here is derived from an EMBL/GenBank/DDBJ whole genome shotgun (WGS) entry which is preliminary data.</text>
</comment>
<reference evidence="2" key="1">
    <citation type="submission" date="2020-03" db="EMBL/GenBank/DDBJ databases">
        <title>Draft Genome Sequence of Cylindrodendrum hubeiense.</title>
        <authorList>
            <person name="Buettner E."/>
            <person name="Kellner H."/>
        </authorList>
    </citation>
    <scope>NUCLEOTIDE SEQUENCE</scope>
    <source>
        <strain evidence="2">IHI 201604</strain>
    </source>
</reference>
<dbReference type="EMBL" id="JAANBB010000016">
    <property type="protein sequence ID" value="KAF7555939.1"/>
    <property type="molecule type" value="Genomic_DNA"/>
</dbReference>
<proteinExistence type="predicted"/>
<protein>
    <submittedName>
        <fullName evidence="2">Uncharacterized protein</fullName>
    </submittedName>
</protein>